<feature type="domain" description="Bromo" evidence="3">
    <location>
        <begin position="1"/>
        <end position="60"/>
    </location>
</feature>
<dbReference type="GO" id="GO:0010484">
    <property type="term" value="F:histone H3 acetyltransferase activity"/>
    <property type="evidence" value="ECO:0007669"/>
    <property type="project" value="TreeGrafter"/>
</dbReference>
<evidence type="ECO:0000256" key="1">
    <source>
        <dbReference type="ARBA" id="ARBA00023117"/>
    </source>
</evidence>
<keyword evidence="5" id="KW-1185">Reference proteome</keyword>
<dbReference type="PRINTS" id="PR00503">
    <property type="entry name" value="BROMODOMAIN"/>
</dbReference>
<dbReference type="SUPFAM" id="SSF47370">
    <property type="entry name" value="Bromodomain"/>
    <property type="match status" value="1"/>
</dbReference>
<dbReference type="Ensembl" id="ENSSHAT00000030130.1">
    <property type="protein sequence ID" value="ENSSHAP00000024912.1"/>
    <property type="gene ID" value="ENSSHAG00000022442.1"/>
</dbReference>
<dbReference type="InterPro" id="IPR037800">
    <property type="entry name" value="GCN5"/>
</dbReference>
<evidence type="ECO:0000313" key="4">
    <source>
        <dbReference type="Ensembl" id="ENSSHAP00000024912.1"/>
    </source>
</evidence>
<evidence type="ECO:0000313" key="5">
    <source>
        <dbReference type="Proteomes" id="UP000007648"/>
    </source>
</evidence>
<organism evidence="4 5">
    <name type="scientific">Sarcophilus harrisii</name>
    <name type="common">Tasmanian devil</name>
    <name type="synonym">Sarcophilus laniarius</name>
    <dbReference type="NCBI Taxonomy" id="9305"/>
    <lineage>
        <taxon>Eukaryota</taxon>
        <taxon>Metazoa</taxon>
        <taxon>Chordata</taxon>
        <taxon>Craniata</taxon>
        <taxon>Vertebrata</taxon>
        <taxon>Euteleostomi</taxon>
        <taxon>Mammalia</taxon>
        <taxon>Metatheria</taxon>
        <taxon>Dasyuromorphia</taxon>
        <taxon>Dasyuridae</taxon>
        <taxon>Sarcophilus</taxon>
    </lineage>
</organism>
<proteinExistence type="predicted"/>
<dbReference type="PANTHER" id="PTHR45750:SF1">
    <property type="entry name" value="HISTONE ACETYLTRANSFERASE KAT2A"/>
    <property type="match status" value="1"/>
</dbReference>
<name>A0A7N4NKV6_SARHA</name>
<dbReference type="Proteomes" id="UP000007648">
    <property type="component" value="Unassembled WGS sequence"/>
</dbReference>
<dbReference type="AlphaFoldDB" id="A0A7N4NKV6"/>
<keyword evidence="1 2" id="KW-0103">Bromodomain</keyword>
<reference evidence="4 5" key="1">
    <citation type="journal article" date="2011" name="Proc. Natl. Acad. Sci. U.S.A.">
        <title>Genetic diversity and population structure of the endangered marsupial Sarcophilus harrisii (Tasmanian devil).</title>
        <authorList>
            <person name="Miller W."/>
            <person name="Hayes V.M."/>
            <person name="Ratan A."/>
            <person name="Petersen D.C."/>
            <person name="Wittekindt N.E."/>
            <person name="Miller J."/>
            <person name="Walenz B."/>
            <person name="Knight J."/>
            <person name="Qi J."/>
            <person name="Zhao F."/>
            <person name="Wang Q."/>
            <person name="Bedoya-Reina O.C."/>
            <person name="Katiyar N."/>
            <person name="Tomsho L.P."/>
            <person name="Kasson L.M."/>
            <person name="Hardie R.A."/>
            <person name="Woodbridge P."/>
            <person name="Tindall E.A."/>
            <person name="Bertelsen M.F."/>
            <person name="Dixon D."/>
            <person name="Pyecroft S."/>
            <person name="Helgen K.M."/>
            <person name="Lesk A.M."/>
            <person name="Pringle T.H."/>
            <person name="Patterson N."/>
            <person name="Zhang Y."/>
            <person name="Kreiss A."/>
            <person name="Woods G.M."/>
            <person name="Jones M.E."/>
            <person name="Schuster S.C."/>
        </authorList>
    </citation>
    <scope>NUCLEOTIDE SEQUENCE [LARGE SCALE GENOMIC DNA]</scope>
</reference>
<dbReference type="InterPro" id="IPR036427">
    <property type="entry name" value="Bromodomain-like_sf"/>
</dbReference>
<dbReference type="PANTHER" id="PTHR45750">
    <property type="entry name" value="GH11602P"/>
    <property type="match status" value="1"/>
</dbReference>
<dbReference type="InterPro" id="IPR001487">
    <property type="entry name" value="Bromodomain"/>
</dbReference>
<dbReference type="InParanoid" id="A0A7N4NKV6"/>
<dbReference type="PROSITE" id="PS50014">
    <property type="entry name" value="BROMODOMAIN_2"/>
    <property type="match status" value="1"/>
</dbReference>
<reference evidence="4" key="3">
    <citation type="submission" date="2025-09" db="UniProtKB">
        <authorList>
            <consortium name="Ensembl"/>
        </authorList>
    </citation>
    <scope>IDENTIFICATION</scope>
</reference>
<dbReference type="Pfam" id="PF00439">
    <property type="entry name" value="Bromodomain"/>
    <property type="match status" value="1"/>
</dbReference>
<protein>
    <recommendedName>
        <fullName evidence="3">Bromo domain-containing protein</fullName>
    </recommendedName>
</protein>
<accession>A0A7N4NKV6</accession>
<sequence>MSPKAEAPDYYEVIHFPIKLKTMTKHLRSRYYRTQKLFVADLQWVIANCREYNTLDTEHSLCPWHPSFFCYNQAPSLSFEGLEWVELLHRGTT</sequence>
<dbReference type="GO" id="GO:0045944">
    <property type="term" value="P:positive regulation of transcription by RNA polymerase II"/>
    <property type="evidence" value="ECO:0007669"/>
    <property type="project" value="TreeGrafter"/>
</dbReference>
<reference evidence="4" key="2">
    <citation type="submission" date="2025-08" db="UniProtKB">
        <authorList>
            <consortium name="Ensembl"/>
        </authorList>
    </citation>
    <scope>IDENTIFICATION</scope>
</reference>
<evidence type="ECO:0000259" key="3">
    <source>
        <dbReference type="PROSITE" id="PS50014"/>
    </source>
</evidence>
<evidence type="ECO:0000256" key="2">
    <source>
        <dbReference type="PROSITE-ProRule" id="PRU00035"/>
    </source>
</evidence>
<dbReference type="GeneTree" id="ENSGT00940000158799"/>
<dbReference type="GO" id="GO:0140672">
    <property type="term" value="C:ATAC complex"/>
    <property type="evidence" value="ECO:0007669"/>
    <property type="project" value="TreeGrafter"/>
</dbReference>
<dbReference type="Gene3D" id="1.20.920.10">
    <property type="entry name" value="Bromodomain-like"/>
    <property type="match status" value="1"/>
</dbReference>